<dbReference type="STRING" id="797473.HMPREF9080_00042"/>
<name>G9ZBB9_9GAMM</name>
<organism evidence="1 2">
    <name type="scientific">Cardiobacterium valvarum F0432</name>
    <dbReference type="NCBI Taxonomy" id="797473"/>
    <lineage>
        <taxon>Bacteria</taxon>
        <taxon>Pseudomonadati</taxon>
        <taxon>Pseudomonadota</taxon>
        <taxon>Gammaproteobacteria</taxon>
        <taxon>Cardiobacteriales</taxon>
        <taxon>Cardiobacteriaceae</taxon>
        <taxon>Cardiobacterium</taxon>
    </lineage>
</organism>
<reference evidence="1 2" key="1">
    <citation type="submission" date="2011-08" db="EMBL/GenBank/DDBJ databases">
        <authorList>
            <person name="Weinstock G."/>
            <person name="Sodergren E."/>
            <person name="Clifton S."/>
            <person name="Fulton L."/>
            <person name="Fulton B."/>
            <person name="Courtney L."/>
            <person name="Fronick C."/>
            <person name="Harrison M."/>
            <person name="Strong C."/>
            <person name="Farmer C."/>
            <person name="Delahaunty K."/>
            <person name="Markovic C."/>
            <person name="Hall O."/>
            <person name="Minx P."/>
            <person name="Tomlinson C."/>
            <person name="Mitreva M."/>
            <person name="Hou S."/>
            <person name="Chen J."/>
            <person name="Wollam A."/>
            <person name="Pepin K.H."/>
            <person name="Johnson M."/>
            <person name="Bhonagiri V."/>
            <person name="Zhang X."/>
            <person name="Suruliraj S."/>
            <person name="Warren W."/>
            <person name="Chinwalla A."/>
            <person name="Mardis E.R."/>
            <person name="Wilson R.K."/>
        </authorList>
    </citation>
    <scope>NUCLEOTIDE SEQUENCE [LARGE SCALE GENOMIC DNA]</scope>
    <source>
        <strain evidence="1 2">F0432</strain>
    </source>
</reference>
<comment type="caution">
    <text evidence="1">The sequence shown here is derived from an EMBL/GenBank/DDBJ whole genome shotgun (WGS) entry which is preliminary data.</text>
</comment>
<sequence>MGGGKQQGSKGEGEYIFHKQLLWKLFQTTRIILACNLPNQHQ</sequence>
<dbReference type="Proteomes" id="UP000004750">
    <property type="component" value="Unassembled WGS sequence"/>
</dbReference>
<gene>
    <name evidence="1" type="ORF">HMPREF9080_00042</name>
</gene>
<dbReference type="EMBL" id="AGCM01000003">
    <property type="protein sequence ID" value="EHM56136.1"/>
    <property type="molecule type" value="Genomic_DNA"/>
</dbReference>
<accession>G9ZBB9</accession>
<evidence type="ECO:0000313" key="2">
    <source>
        <dbReference type="Proteomes" id="UP000004750"/>
    </source>
</evidence>
<proteinExistence type="predicted"/>
<protein>
    <submittedName>
        <fullName evidence="1">Uncharacterized protein</fullName>
    </submittedName>
</protein>
<evidence type="ECO:0000313" key="1">
    <source>
        <dbReference type="EMBL" id="EHM56136.1"/>
    </source>
</evidence>
<dbReference type="AlphaFoldDB" id="G9ZBB9"/>
<dbReference type="HOGENOM" id="CLU_3248988_0_0_6"/>